<dbReference type="KEGG" id="tet:TTHERM_00745760"/>
<sequence length="535" mass="63269">MSHNYNLQTSFSIRSRFSDQNKTQTNSLDSISPINQTPHQFFMQLEADCQQKIQLKSNETLLKSNISSEINYSNTDIQEDNTQETVYPINTLNTKSFSQFAENEDKDIKLDINFLNTSIPQQKQNQDQSFCLNQQQNRQSNDYFEETSQIQSNTFLNDTEFEFESLKNSSYQNTEKTEVSSIKSTSQKRVTFNEKIEQKVFQKDDINALEQKIQILLRKYDVENRQLESNYFFGQSHGKQTRKTILKASKSWEQTSEYNQSDQQQQYDSFERTQFDMDFCEIINEEIIQQLLQSDSPNKNQNYFFSELVTKISRSGEKKKRIIFFNQNSFYVLKNLSSHKGIQKFNHSEINKIVVHSNNTNFCSIVVRSKFQLTLKINHFNEFIKTIGDIFKYILKTNLPITYKYNKSSCEKSEDNIIENSYASQSDQLSMNYQRQFYITINKINNNKYLDDLQILGLLQIFDIDICISSLEKCEGLNRLLQVDLIEIDLQNRRFFFKSIQNQNNLFLIMLQNDLELTIFIDQIQKFYKKKTQTI</sequence>
<evidence type="ECO:0000256" key="1">
    <source>
        <dbReference type="SAM" id="Coils"/>
    </source>
</evidence>
<organism evidence="3 4">
    <name type="scientific">Tetrahymena thermophila (strain SB210)</name>
    <dbReference type="NCBI Taxonomy" id="312017"/>
    <lineage>
        <taxon>Eukaryota</taxon>
        <taxon>Sar</taxon>
        <taxon>Alveolata</taxon>
        <taxon>Ciliophora</taxon>
        <taxon>Intramacronucleata</taxon>
        <taxon>Oligohymenophorea</taxon>
        <taxon>Hymenostomatida</taxon>
        <taxon>Tetrahymenina</taxon>
        <taxon>Tetrahymenidae</taxon>
        <taxon>Tetrahymena</taxon>
    </lineage>
</organism>
<dbReference type="GO" id="GO:0003774">
    <property type="term" value="F:cytoskeletal motor activity"/>
    <property type="evidence" value="ECO:0007669"/>
    <property type="project" value="InterPro"/>
</dbReference>
<dbReference type="PROSITE" id="PS51757">
    <property type="entry name" value="TH1"/>
    <property type="match status" value="1"/>
</dbReference>
<keyword evidence="4" id="KW-1185">Reference proteome</keyword>
<dbReference type="GeneID" id="7835512"/>
<protein>
    <recommendedName>
        <fullName evidence="2">TH1 domain-containing protein</fullName>
    </recommendedName>
</protein>
<dbReference type="GO" id="GO:0016459">
    <property type="term" value="C:myosin complex"/>
    <property type="evidence" value="ECO:0007669"/>
    <property type="project" value="InterPro"/>
</dbReference>
<dbReference type="EMBL" id="GG662726">
    <property type="protein sequence ID" value="EAR93304.2"/>
    <property type="molecule type" value="Genomic_DNA"/>
</dbReference>
<dbReference type="InParanoid" id="Q239V4"/>
<dbReference type="HOGENOM" id="CLU_2101855_0_0_1"/>
<evidence type="ECO:0000259" key="2">
    <source>
        <dbReference type="PROSITE" id="PS51757"/>
    </source>
</evidence>
<accession>Q239V4</accession>
<evidence type="ECO:0000313" key="4">
    <source>
        <dbReference type="Proteomes" id="UP000009168"/>
    </source>
</evidence>
<gene>
    <name evidence="3" type="ORF">TTHERM_00745760</name>
</gene>
<feature type="domain" description="TH1" evidence="2">
    <location>
        <begin position="264"/>
        <end position="446"/>
    </location>
</feature>
<keyword evidence="1" id="KW-0175">Coiled coil</keyword>
<reference evidence="4" key="1">
    <citation type="journal article" date="2006" name="PLoS Biol.">
        <title>Macronuclear genome sequence of the ciliate Tetrahymena thermophila, a model eukaryote.</title>
        <authorList>
            <person name="Eisen J.A."/>
            <person name="Coyne R.S."/>
            <person name="Wu M."/>
            <person name="Wu D."/>
            <person name="Thiagarajan M."/>
            <person name="Wortman J.R."/>
            <person name="Badger J.H."/>
            <person name="Ren Q."/>
            <person name="Amedeo P."/>
            <person name="Jones K.M."/>
            <person name="Tallon L.J."/>
            <person name="Delcher A.L."/>
            <person name="Salzberg S.L."/>
            <person name="Silva J.C."/>
            <person name="Haas B.J."/>
            <person name="Majoros W.H."/>
            <person name="Farzad M."/>
            <person name="Carlton J.M."/>
            <person name="Smith R.K. Jr."/>
            <person name="Garg J."/>
            <person name="Pearlman R.E."/>
            <person name="Karrer K.M."/>
            <person name="Sun L."/>
            <person name="Manning G."/>
            <person name="Elde N.C."/>
            <person name="Turkewitz A.P."/>
            <person name="Asai D.J."/>
            <person name="Wilkes D.E."/>
            <person name="Wang Y."/>
            <person name="Cai H."/>
            <person name="Collins K."/>
            <person name="Stewart B.A."/>
            <person name="Lee S.R."/>
            <person name="Wilamowska K."/>
            <person name="Weinberg Z."/>
            <person name="Ruzzo W.L."/>
            <person name="Wloga D."/>
            <person name="Gaertig J."/>
            <person name="Frankel J."/>
            <person name="Tsao C.-C."/>
            <person name="Gorovsky M.A."/>
            <person name="Keeling P.J."/>
            <person name="Waller R.F."/>
            <person name="Patron N.J."/>
            <person name="Cherry J.M."/>
            <person name="Stover N.A."/>
            <person name="Krieger C.J."/>
            <person name="del Toro C."/>
            <person name="Ryder H.F."/>
            <person name="Williamson S.C."/>
            <person name="Barbeau R.A."/>
            <person name="Hamilton E.P."/>
            <person name="Orias E."/>
        </authorList>
    </citation>
    <scope>NUCLEOTIDE SEQUENCE [LARGE SCALE GENOMIC DNA]</scope>
    <source>
        <strain evidence="4">SB210</strain>
    </source>
</reference>
<dbReference type="RefSeq" id="XP_001013549.2">
    <property type="nucleotide sequence ID" value="XM_001013549.2"/>
</dbReference>
<dbReference type="InterPro" id="IPR010926">
    <property type="entry name" value="Myosin_TH1"/>
</dbReference>
<evidence type="ECO:0000313" key="3">
    <source>
        <dbReference type="EMBL" id="EAR93304.2"/>
    </source>
</evidence>
<proteinExistence type="predicted"/>
<dbReference type="Proteomes" id="UP000009168">
    <property type="component" value="Unassembled WGS sequence"/>
</dbReference>
<name>Q239V4_TETTS</name>
<feature type="coiled-coil region" evidence="1">
    <location>
        <begin position="199"/>
        <end position="226"/>
    </location>
</feature>
<dbReference type="AlphaFoldDB" id="Q239V4"/>